<keyword evidence="3" id="KW-1185">Reference proteome</keyword>
<evidence type="ECO:0000313" key="2">
    <source>
        <dbReference type="EMBL" id="MBJ7882013.1"/>
    </source>
</evidence>
<keyword evidence="1" id="KW-0732">Signal</keyword>
<dbReference type="RefSeq" id="WP_199601336.1">
    <property type="nucleotide sequence ID" value="NZ_JAEHJZ010000036.1"/>
</dbReference>
<sequence length="120" mass="13349">MKNITTFLKINIGTLVLLFAVCFFAVNDNSNAVSETGLADVAHAQNTSNIKVWNLASMEMEEFVATINKIPDYEHFSKNKRDNIENPTKDLPYLISYSNGINTGSKIGLFILYSSIKIPS</sequence>
<dbReference type="Proteomes" id="UP000662373">
    <property type="component" value="Unassembled WGS sequence"/>
</dbReference>
<feature type="chain" id="PRO_5036714653" evidence="1">
    <location>
        <begin position="26"/>
        <end position="120"/>
    </location>
</feature>
<comment type="caution">
    <text evidence="2">The sequence shown here is derived from an EMBL/GenBank/DDBJ whole genome shotgun (WGS) entry which is preliminary data.</text>
</comment>
<protein>
    <submittedName>
        <fullName evidence="2">Uncharacterized protein</fullName>
    </submittedName>
</protein>
<dbReference type="EMBL" id="JAEHJZ010000036">
    <property type="protein sequence ID" value="MBJ7882013.1"/>
    <property type="molecule type" value="Genomic_DNA"/>
</dbReference>
<gene>
    <name evidence="2" type="ORF">JEM65_15360</name>
</gene>
<reference evidence="2 3" key="1">
    <citation type="submission" date="2020-09" db="EMBL/GenBank/DDBJ databases">
        <title>Draft genome of Gelidibacter salicanalis PAMC21136.</title>
        <authorList>
            <person name="Park H."/>
        </authorList>
    </citation>
    <scope>NUCLEOTIDE SEQUENCE [LARGE SCALE GENOMIC DNA]</scope>
    <source>
        <strain evidence="2 3">PAMC21136</strain>
    </source>
</reference>
<accession>A0A934NJ46</accession>
<evidence type="ECO:0000313" key="3">
    <source>
        <dbReference type="Proteomes" id="UP000662373"/>
    </source>
</evidence>
<evidence type="ECO:0000256" key="1">
    <source>
        <dbReference type="SAM" id="SignalP"/>
    </source>
</evidence>
<feature type="signal peptide" evidence="1">
    <location>
        <begin position="1"/>
        <end position="25"/>
    </location>
</feature>
<organism evidence="2 3">
    <name type="scientific">Gelidibacter salicanalis</name>
    <dbReference type="NCBI Taxonomy" id="291193"/>
    <lineage>
        <taxon>Bacteria</taxon>
        <taxon>Pseudomonadati</taxon>
        <taxon>Bacteroidota</taxon>
        <taxon>Flavobacteriia</taxon>
        <taxon>Flavobacteriales</taxon>
        <taxon>Flavobacteriaceae</taxon>
        <taxon>Gelidibacter</taxon>
    </lineage>
</organism>
<proteinExistence type="predicted"/>
<name>A0A934NJ46_9FLAO</name>
<dbReference type="AlphaFoldDB" id="A0A934NJ46"/>